<comment type="caution">
    <text evidence="1">The sequence shown here is derived from an EMBL/GenBank/DDBJ whole genome shotgun (WGS) entry which is preliminary data.</text>
</comment>
<name>A0A162JJG6_9HYPO</name>
<organism evidence="1 2">
    <name type="scientific">Beauveria brongniartii RCEF 3172</name>
    <dbReference type="NCBI Taxonomy" id="1081107"/>
    <lineage>
        <taxon>Eukaryota</taxon>
        <taxon>Fungi</taxon>
        <taxon>Dikarya</taxon>
        <taxon>Ascomycota</taxon>
        <taxon>Pezizomycotina</taxon>
        <taxon>Sordariomycetes</taxon>
        <taxon>Hypocreomycetidae</taxon>
        <taxon>Hypocreales</taxon>
        <taxon>Cordycipitaceae</taxon>
        <taxon>Beauveria</taxon>
        <taxon>Beauveria brongniartii</taxon>
    </lineage>
</organism>
<proteinExistence type="predicted"/>
<protein>
    <submittedName>
        <fullName evidence="1">Uncharacterized protein</fullName>
    </submittedName>
</protein>
<evidence type="ECO:0000313" key="2">
    <source>
        <dbReference type="Proteomes" id="UP000076863"/>
    </source>
</evidence>
<keyword evidence="2" id="KW-1185">Reference proteome</keyword>
<accession>A0A162JJG6</accession>
<evidence type="ECO:0000313" key="1">
    <source>
        <dbReference type="EMBL" id="OAA45148.1"/>
    </source>
</evidence>
<dbReference type="Proteomes" id="UP000076863">
    <property type="component" value="Unassembled WGS sequence"/>
</dbReference>
<dbReference type="OrthoDB" id="5333491at2759"/>
<dbReference type="AlphaFoldDB" id="A0A162JJG6"/>
<gene>
    <name evidence="1" type="ORF">BBO_03726</name>
</gene>
<sequence>MDRLSQEIIDRIAALLPEEKLEMTGLPAAGNSTSGTNPSMVKKLICKMRRAKDGSQTLQQRNALFKSSTQYWTRASAATISFRWQRAIEPIVYASLHLGYPGLANLRSALQSRPERRAYLRSLTVVLALTHEHWTGLGLRHDALQPLFDALGGGGEDRNARVVDLTLRFRAGHPDLRHRTCQGIVFDRHHPGKPLLGAMPCVGTLDFTPARPTTEKERRNVLQLHLTEQARLVARCPNLQAVVWHYAEEQIASQAVRDAARDAFADCMAEQLAPRRRITKVSLTLRIGRLGLCICAPSSVGADSYEDLYKKLRAATMHVTDFCYAGVVGPSLLYDDADAGCWLALRNLTVGMALLTPAGQFYLRGDAASPIDLDTPLGQRVARHDGERYPGDPLLLFREKKTTTTPDDATMGPLLSAFARLLERLPVLETANLLARCGGGAEEEEEEEEAVSWAVCYCAPGRTSAWMGESEMDVERPRVWFVTGRWRPGDGLVRAFRRAGEGAGHGGRASVMYWSLVDAPVCI</sequence>
<dbReference type="EMBL" id="AZHA01000009">
    <property type="protein sequence ID" value="OAA45148.1"/>
    <property type="molecule type" value="Genomic_DNA"/>
</dbReference>
<reference evidence="1 2" key="1">
    <citation type="journal article" date="2016" name="Genome Biol. Evol.">
        <title>Divergent and convergent evolution of fungal pathogenicity.</title>
        <authorList>
            <person name="Shang Y."/>
            <person name="Xiao G."/>
            <person name="Zheng P."/>
            <person name="Cen K."/>
            <person name="Zhan S."/>
            <person name="Wang C."/>
        </authorList>
    </citation>
    <scope>NUCLEOTIDE SEQUENCE [LARGE SCALE GENOMIC DNA]</scope>
    <source>
        <strain evidence="1 2">RCEF 3172</strain>
    </source>
</reference>